<accession>A0A1U7LW24</accession>
<comment type="caution">
    <text evidence="3">The sequence shown here is derived from an EMBL/GenBank/DDBJ whole genome shotgun (WGS) entry which is preliminary data.</text>
</comment>
<sequence>MDLLVLFLLVSGVFSQFEKQPEFTETFEVKRPFQPPAHAIPCTMPMAQVSIPTGDSRWAAFSYSPTCGTGFDSVYLNLTMVAKGRQYDRLGWITVNGIEIWRTSTAEPSKTGIYTNFIKDVSYYRELFRSDAAINFTVDNYISSVNPAILNFTLTAMFFTSQDVQPAESKPSFVPLFDVFTSNNRSVSVSFPRNLISAELSILASGNGDDEFWYTNAPDNYTDTFGTGSLQGGGSLREVRCYIDNKLVGSYIPDVVIFTGGVNPYMWKPIMGIESSDLYSHRISLDAWIPLLVDSRRHVVRLEIIALPEILEDWYNSAHIKLWQSSNPSDITRGSISTITNTDLDVKQEVVLGLKNTSLAVHTSASRMYSISSTLIIAGNSRQVGYTQTMYYDSKIKWTDSGLTQSINQEVSSSTVFLNGSSSSTYQPLEIYSAISTSKNGTMRLEFDINRSLTFSNPSEYNHQWGSAVSTFSSNGSLIRGSETMNQHLKLDDYDAYFKAEHGKLVLGKPPDESVAMVDPAQVWASLPRHLPRRLHKHPPIS</sequence>
<evidence type="ECO:0000256" key="1">
    <source>
        <dbReference type="SAM" id="SignalP"/>
    </source>
</evidence>
<evidence type="ECO:0000313" key="3">
    <source>
        <dbReference type="EMBL" id="OLL26867.1"/>
    </source>
</evidence>
<dbReference type="AlphaFoldDB" id="A0A1U7LW24"/>
<dbReference type="STRING" id="1198029.A0A1U7LW24"/>
<gene>
    <name evidence="3" type="ORF">NEOLI_001896</name>
</gene>
<dbReference type="OMA" id="SINSNWF"/>
<evidence type="ECO:0000259" key="2">
    <source>
        <dbReference type="Pfam" id="PF12222"/>
    </source>
</evidence>
<evidence type="ECO:0000313" key="4">
    <source>
        <dbReference type="Proteomes" id="UP000186594"/>
    </source>
</evidence>
<protein>
    <submittedName>
        <fullName evidence="3">Peptide-N4-(N-acetyl-beta-glucosaminyl)asparagine amidase A</fullName>
    </submittedName>
</protein>
<organism evidence="3 4">
    <name type="scientific">Neolecta irregularis (strain DAH-3)</name>
    <dbReference type="NCBI Taxonomy" id="1198029"/>
    <lineage>
        <taxon>Eukaryota</taxon>
        <taxon>Fungi</taxon>
        <taxon>Dikarya</taxon>
        <taxon>Ascomycota</taxon>
        <taxon>Taphrinomycotina</taxon>
        <taxon>Neolectales</taxon>
        <taxon>Neolectaceae</taxon>
        <taxon>Neolecta</taxon>
    </lineage>
</organism>
<dbReference type="Pfam" id="PF12222">
    <property type="entry name" value="PNGaseA"/>
    <property type="match status" value="1"/>
</dbReference>
<name>A0A1U7LW24_NEOID</name>
<proteinExistence type="predicted"/>
<reference evidence="3 4" key="1">
    <citation type="submission" date="2016-04" db="EMBL/GenBank/DDBJ databases">
        <title>Evolutionary innovation and constraint leading to complex multicellularity in the Ascomycota.</title>
        <authorList>
            <person name="Cisse O."/>
            <person name="Nguyen A."/>
            <person name="Hewitt D.A."/>
            <person name="Jedd G."/>
            <person name="Stajich J.E."/>
        </authorList>
    </citation>
    <scope>NUCLEOTIDE SEQUENCE [LARGE SCALE GENOMIC DNA]</scope>
    <source>
        <strain evidence="3 4">DAH-3</strain>
    </source>
</reference>
<feature type="chain" id="PRO_5012933979" evidence="1">
    <location>
        <begin position="16"/>
        <end position="542"/>
    </location>
</feature>
<dbReference type="InterPro" id="IPR021102">
    <property type="entry name" value="PNGase_A"/>
</dbReference>
<keyword evidence="4" id="KW-1185">Reference proteome</keyword>
<dbReference type="InterPro" id="IPR056948">
    <property type="entry name" value="PNGaseA_N"/>
</dbReference>
<dbReference type="EMBL" id="LXFE01000141">
    <property type="protein sequence ID" value="OLL26867.1"/>
    <property type="molecule type" value="Genomic_DNA"/>
</dbReference>
<dbReference type="OrthoDB" id="1612078at2759"/>
<dbReference type="Proteomes" id="UP000186594">
    <property type="component" value="Unassembled WGS sequence"/>
</dbReference>
<feature type="domain" description="Peptide N-acetyl-beta-D-glucosaminyl asparaginase amidase A N-terminal" evidence="2">
    <location>
        <begin position="62"/>
        <end position="334"/>
    </location>
</feature>
<feature type="signal peptide" evidence="1">
    <location>
        <begin position="1"/>
        <end position="15"/>
    </location>
</feature>
<dbReference type="PANTHER" id="PTHR31104">
    <property type="entry name" value="PEPTIDE-N4-(N-ACETYL-BETA-GLUCOSAMINYL)ASPARAGINE AMIDASE A PROTEIN"/>
    <property type="match status" value="1"/>
</dbReference>
<keyword evidence="1" id="KW-0732">Signal</keyword>